<dbReference type="RefSeq" id="WP_090609874.1">
    <property type="nucleotide sequence ID" value="NZ_CTEE01000002.1"/>
</dbReference>
<reference evidence="1 2" key="1">
    <citation type="submission" date="2015-03" db="EMBL/GenBank/DDBJ databases">
        <authorList>
            <person name="Urmite Genomes"/>
        </authorList>
    </citation>
    <scope>NUCLEOTIDE SEQUENCE [LARGE SCALE GENOMIC DNA]</scope>
    <source>
        <strain evidence="1 2">CSUR P1491</strain>
    </source>
</reference>
<dbReference type="AlphaFoldDB" id="A0A0E4CRA0"/>
<gene>
    <name evidence="1" type="ORF">BN1232_06092</name>
</gene>
<evidence type="ECO:0000313" key="2">
    <source>
        <dbReference type="Proteomes" id="UP000199251"/>
    </source>
</evidence>
<name>A0A0E4CRA0_MYCLN</name>
<evidence type="ECO:0000313" key="1">
    <source>
        <dbReference type="EMBL" id="CQD24185.1"/>
    </source>
</evidence>
<sequence>MTGAFEYNPAAVAEQVSMVQQTSGVLDDIENRAKQALAQIRDFWDAQGATAYEDASLIIHQGIQQGRDTLAHQAQVTDVSHQESIGTDAAAAAAISAI</sequence>
<protein>
    <recommendedName>
        <fullName evidence="3">WXG100 family type VII secretion target</fullName>
    </recommendedName>
</protein>
<accession>A0A0E4CRA0</accession>
<dbReference type="SUPFAM" id="SSF140453">
    <property type="entry name" value="EsxAB dimer-like"/>
    <property type="match status" value="1"/>
</dbReference>
<dbReference type="STRING" id="141349.BN1232_06092"/>
<evidence type="ECO:0008006" key="3">
    <source>
        <dbReference type="Google" id="ProtNLM"/>
    </source>
</evidence>
<dbReference type="EMBL" id="CTEE01000002">
    <property type="protein sequence ID" value="CQD24185.1"/>
    <property type="molecule type" value="Genomic_DNA"/>
</dbReference>
<dbReference type="Gene3D" id="1.10.287.1060">
    <property type="entry name" value="ESAT-6-like"/>
    <property type="match status" value="1"/>
</dbReference>
<organism evidence="1 2">
    <name type="scientific">Mycobacterium lentiflavum</name>
    <dbReference type="NCBI Taxonomy" id="141349"/>
    <lineage>
        <taxon>Bacteria</taxon>
        <taxon>Bacillati</taxon>
        <taxon>Actinomycetota</taxon>
        <taxon>Actinomycetes</taxon>
        <taxon>Mycobacteriales</taxon>
        <taxon>Mycobacteriaceae</taxon>
        <taxon>Mycobacterium</taxon>
        <taxon>Mycobacterium simiae complex</taxon>
    </lineage>
</organism>
<dbReference type="Proteomes" id="UP000199251">
    <property type="component" value="Unassembled WGS sequence"/>
</dbReference>
<proteinExistence type="predicted"/>
<dbReference type="InterPro" id="IPR036689">
    <property type="entry name" value="ESAT-6-like_sf"/>
</dbReference>